<name>A0A6P4YJ34_BRABE</name>
<dbReference type="Pfam" id="PF00754">
    <property type="entry name" value="F5_F8_type_C"/>
    <property type="match status" value="1"/>
</dbReference>
<dbReference type="Proteomes" id="UP000515135">
    <property type="component" value="Unplaced"/>
</dbReference>
<feature type="signal peptide" evidence="1">
    <location>
        <begin position="1"/>
        <end position="21"/>
    </location>
</feature>
<dbReference type="GeneID" id="109473795"/>
<dbReference type="InterPro" id="IPR008979">
    <property type="entry name" value="Galactose-bd-like_sf"/>
</dbReference>
<dbReference type="PROSITE" id="PS50022">
    <property type="entry name" value="FA58C_3"/>
    <property type="match status" value="1"/>
</dbReference>
<proteinExistence type="predicted"/>
<dbReference type="SUPFAM" id="SSF49785">
    <property type="entry name" value="Galactose-binding domain-like"/>
    <property type="match status" value="1"/>
</dbReference>
<keyword evidence="3" id="KW-1185">Reference proteome</keyword>
<dbReference type="AlphaFoldDB" id="A0A6P4YJ34"/>
<feature type="chain" id="PRO_5028477249" evidence="1">
    <location>
        <begin position="22"/>
        <end position="402"/>
    </location>
</feature>
<accession>A0A6P4YJ34</accession>
<reference evidence="4" key="1">
    <citation type="submission" date="2025-08" db="UniProtKB">
        <authorList>
            <consortium name="RefSeq"/>
        </authorList>
    </citation>
    <scope>IDENTIFICATION</scope>
    <source>
        <tissue evidence="4">Gonad</tissue>
    </source>
</reference>
<dbReference type="OrthoDB" id="9982419at2759"/>
<evidence type="ECO:0000313" key="4">
    <source>
        <dbReference type="RefSeq" id="XP_019629420.1"/>
    </source>
</evidence>
<keyword evidence="1" id="KW-0732">Signal</keyword>
<dbReference type="InterPro" id="IPR000421">
    <property type="entry name" value="FA58C"/>
</dbReference>
<dbReference type="RefSeq" id="XP_019629420.1">
    <property type="nucleotide sequence ID" value="XM_019773861.1"/>
</dbReference>
<evidence type="ECO:0000259" key="2">
    <source>
        <dbReference type="PROSITE" id="PS50022"/>
    </source>
</evidence>
<evidence type="ECO:0000313" key="3">
    <source>
        <dbReference type="Proteomes" id="UP000515135"/>
    </source>
</evidence>
<feature type="domain" description="F5/8 type C" evidence="2">
    <location>
        <begin position="203"/>
        <end position="359"/>
    </location>
</feature>
<evidence type="ECO:0000256" key="1">
    <source>
        <dbReference type="SAM" id="SignalP"/>
    </source>
</evidence>
<dbReference type="Pfam" id="PF15711">
    <property type="entry name" value="ILEI"/>
    <property type="match status" value="1"/>
</dbReference>
<organism evidence="3 4">
    <name type="scientific">Branchiostoma belcheri</name>
    <name type="common">Amphioxus</name>
    <dbReference type="NCBI Taxonomy" id="7741"/>
    <lineage>
        <taxon>Eukaryota</taxon>
        <taxon>Metazoa</taxon>
        <taxon>Chordata</taxon>
        <taxon>Cephalochordata</taxon>
        <taxon>Leptocardii</taxon>
        <taxon>Amphioxiformes</taxon>
        <taxon>Branchiostomatidae</taxon>
        <taxon>Branchiostoma</taxon>
    </lineage>
</organism>
<sequence>MAGGLLAVLVIVGVLGPRCTCVDGAPQPAKVDPIVLLQDSVGALSKRLAVQESYSKTVNGQLNLIQTDLKDIRRYVSQIQHVQPSTQNQGSAQTTPVVAHASILSACIDDKVYRKGKAEVYINDIVYTSASDNVNIVTFNQTTGQVAAHVGFDTARGEGGEMRMYLDKIPAHSVVLIAIRDVAVSRLPMSTDHRLIEDLSLRLTNSTKAAEEDWIEKDTSWAIESTGHPHVTARMTYDAGKVLDGRVNTLWNPGGMSRYHNNWYIIFDFKQFYQISTVRIRNYGDWTHDVTRFVFQASYKTDPSYDWMDVVRGELEDTRNNLQQEFGGFSATARFWRLLIKETGNGYQPWLCEVDFFGFQSPMMASFAAIVKKGSKTSWAVVDSNMIVAGATIIETAIPLHG</sequence>
<dbReference type="KEGG" id="bbel:109473795"/>
<dbReference type="InterPro" id="IPR039477">
    <property type="entry name" value="ILEI/PANDER_dom"/>
</dbReference>
<dbReference type="Gene3D" id="2.60.120.260">
    <property type="entry name" value="Galactose-binding domain-like"/>
    <property type="match status" value="1"/>
</dbReference>
<protein>
    <submittedName>
        <fullName evidence="4">Uncharacterized protein LOC109473795</fullName>
    </submittedName>
</protein>
<gene>
    <name evidence="4" type="primary">LOC109473795</name>
</gene>